<evidence type="ECO:0000256" key="5">
    <source>
        <dbReference type="PROSITE-ProRule" id="PRU01240"/>
    </source>
</evidence>
<feature type="compositionally biased region" description="Low complexity" evidence="6">
    <location>
        <begin position="71"/>
        <end position="80"/>
    </location>
</feature>
<dbReference type="InterPro" id="IPR015500">
    <property type="entry name" value="Peptidase_S8_subtilisin-rel"/>
</dbReference>
<dbReference type="InterPro" id="IPR050131">
    <property type="entry name" value="Peptidase_S8_subtilisin-like"/>
</dbReference>
<dbReference type="PROSITE" id="PS00137">
    <property type="entry name" value="SUBTILASE_HIS"/>
    <property type="match status" value="1"/>
</dbReference>
<evidence type="ECO:0000259" key="7">
    <source>
        <dbReference type="Pfam" id="PF00082"/>
    </source>
</evidence>
<keyword evidence="9" id="KW-1185">Reference proteome</keyword>
<evidence type="ECO:0000256" key="2">
    <source>
        <dbReference type="ARBA" id="ARBA00022670"/>
    </source>
</evidence>
<feature type="active site" description="Charge relay system" evidence="5">
    <location>
        <position position="360"/>
    </location>
</feature>
<protein>
    <submittedName>
        <fullName evidence="8">S8 family serine peptidase</fullName>
    </submittedName>
</protein>
<organism evidence="8 9">
    <name type="scientific">Bradyrhizobium ontarionense</name>
    <dbReference type="NCBI Taxonomy" id="2898149"/>
    <lineage>
        <taxon>Bacteria</taxon>
        <taxon>Pseudomonadati</taxon>
        <taxon>Pseudomonadota</taxon>
        <taxon>Alphaproteobacteria</taxon>
        <taxon>Hyphomicrobiales</taxon>
        <taxon>Nitrobacteraceae</taxon>
        <taxon>Bradyrhizobium</taxon>
    </lineage>
</organism>
<dbReference type="Proteomes" id="UP001431010">
    <property type="component" value="Chromosome"/>
</dbReference>
<dbReference type="Gene3D" id="3.40.50.200">
    <property type="entry name" value="Peptidase S8/S53 domain"/>
    <property type="match status" value="1"/>
</dbReference>
<name>A0ABY3R8B9_9BRAD</name>
<dbReference type="SUPFAM" id="SSF52743">
    <property type="entry name" value="Subtilisin-like"/>
    <property type="match status" value="1"/>
</dbReference>
<accession>A0ABY3R8B9</accession>
<keyword evidence="2 5" id="KW-0645">Protease</keyword>
<evidence type="ECO:0000313" key="9">
    <source>
        <dbReference type="Proteomes" id="UP001431010"/>
    </source>
</evidence>
<keyword evidence="4 5" id="KW-0720">Serine protease</keyword>
<dbReference type="RefSeq" id="WP_231319290.1">
    <property type="nucleotide sequence ID" value="NZ_CP088156.1"/>
</dbReference>
<sequence>MAARSKPEISNEREAAGLAVNGTGAQPGAVDQHTADPVVAPQAAASGPGAPAAAARGTGRTAGQETGSGGQAAPATGQPAATIAPRRAQYMLAPRQQMGVETFSADFVVQQLTKSPDIEVVKTIHPPQLFGFQSADPGQVPLGPMVLARMAPDKAELLKTQAGARLAVERDAPLTYMLDPSLPQVPAPHQLPNPGVLIPLADGFSTTIEVVGEAGPLAETEVYVFGSVWPVQGVTDANGHVTLRMQGETPDTIRSILVKPRVDYWTFWLDRPQLVPDGVTRIGAKPLGAYLRDFPGQQLLGWGQRAMGLDRLPLTYNGAGVKIAIIDSGAAPTHRNLHGVTIGASMVGDPAAWTVDTIGHGSHCAGIIAGGPIGAGGGIRGFAPAAEIHVCRIFPGGRFSDLVSALDYCMLHGIDVANMSLGGGEPSQIIEDRILRAKQMGMACIVAAGNSSGPVQFPGSTPHCLSVAAMGKWGEFPDDSFHAQQALDGFQSSDGYFPAKFSCFGPEIDVCAPGVGIVSSLPADGFGAWDGTSMATPHVTGLAALVLAHHPDFKGAFQTRDARRVERLFQILKDTSVPLQFGDPNRSGAGLPNAARALGLEAGVTSSPAADPSLDVLRRLLGLARGEPQSPVAAPAIAPQLPDAKLNGAGNGAGPVARGPAKTTGEPPATVDPSPAQIRDIMHKVGLL</sequence>
<dbReference type="PROSITE" id="PS51892">
    <property type="entry name" value="SUBTILASE"/>
    <property type="match status" value="1"/>
</dbReference>
<reference evidence="8" key="1">
    <citation type="journal article" date="2024" name="Antonie Van Leeuwenhoek">
        <title>Bradyrhizobium ontarionense sp. nov., a novel bacterial symbiont isolated from Aeschynomene indica (Indian jointvetch), harbours photosynthesis, nitrogen fixation and nitrous oxide (N2O) reductase genes.</title>
        <authorList>
            <person name="Bromfield E.S.P."/>
            <person name="Cloutier S."/>
        </authorList>
    </citation>
    <scope>NUCLEOTIDE SEQUENCE</scope>
    <source>
        <strain evidence="8">A19</strain>
    </source>
</reference>
<evidence type="ECO:0000256" key="4">
    <source>
        <dbReference type="ARBA" id="ARBA00022825"/>
    </source>
</evidence>
<evidence type="ECO:0000256" key="6">
    <source>
        <dbReference type="SAM" id="MobiDB-lite"/>
    </source>
</evidence>
<evidence type="ECO:0000256" key="3">
    <source>
        <dbReference type="ARBA" id="ARBA00022801"/>
    </source>
</evidence>
<feature type="active site" description="Charge relay system" evidence="5">
    <location>
        <position position="533"/>
    </location>
</feature>
<feature type="compositionally biased region" description="Basic and acidic residues" evidence="6">
    <location>
        <begin position="1"/>
        <end position="15"/>
    </location>
</feature>
<dbReference type="InterPro" id="IPR022398">
    <property type="entry name" value="Peptidase_S8_His-AS"/>
</dbReference>
<proteinExistence type="inferred from homology"/>
<dbReference type="PRINTS" id="PR00723">
    <property type="entry name" value="SUBTILISIN"/>
</dbReference>
<dbReference type="InterPro" id="IPR000209">
    <property type="entry name" value="Peptidase_S8/S53_dom"/>
</dbReference>
<feature type="region of interest" description="Disordered" evidence="6">
    <location>
        <begin position="643"/>
        <end position="678"/>
    </location>
</feature>
<dbReference type="PANTHER" id="PTHR43806:SF11">
    <property type="entry name" value="CEREVISIN-RELATED"/>
    <property type="match status" value="1"/>
</dbReference>
<evidence type="ECO:0000313" key="8">
    <source>
        <dbReference type="EMBL" id="UFZ03267.1"/>
    </source>
</evidence>
<feature type="region of interest" description="Disordered" evidence="6">
    <location>
        <begin position="1"/>
        <end position="80"/>
    </location>
</feature>
<dbReference type="Pfam" id="PF00082">
    <property type="entry name" value="Peptidase_S8"/>
    <property type="match status" value="1"/>
</dbReference>
<gene>
    <name evidence="8" type="ORF">LQG66_29120</name>
</gene>
<dbReference type="PANTHER" id="PTHR43806">
    <property type="entry name" value="PEPTIDASE S8"/>
    <property type="match status" value="1"/>
</dbReference>
<dbReference type="InterPro" id="IPR023828">
    <property type="entry name" value="Peptidase_S8_Ser-AS"/>
</dbReference>
<comment type="similarity">
    <text evidence="1 5">Belongs to the peptidase S8 family.</text>
</comment>
<dbReference type="PROSITE" id="PS00138">
    <property type="entry name" value="SUBTILASE_SER"/>
    <property type="match status" value="1"/>
</dbReference>
<dbReference type="EMBL" id="CP088156">
    <property type="protein sequence ID" value="UFZ03267.1"/>
    <property type="molecule type" value="Genomic_DNA"/>
</dbReference>
<dbReference type="InterPro" id="IPR036852">
    <property type="entry name" value="Peptidase_S8/S53_dom_sf"/>
</dbReference>
<feature type="active site" description="Charge relay system" evidence="5">
    <location>
        <position position="327"/>
    </location>
</feature>
<feature type="compositionally biased region" description="Low complexity" evidence="6">
    <location>
        <begin position="37"/>
        <end position="64"/>
    </location>
</feature>
<feature type="domain" description="Peptidase S8/S53" evidence="7">
    <location>
        <begin position="318"/>
        <end position="557"/>
    </location>
</feature>
<evidence type="ECO:0000256" key="1">
    <source>
        <dbReference type="ARBA" id="ARBA00011073"/>
    </source>
</evidence>
<keyword evidence="3 5" id="KW-0378">Hydrolase</keyword>